<name>A0A518DXA8_9BACT</name>
<accession>A0A518DXA8</accession>
<reference evidence="2 3" key="1">
    <citation type="submission" date="2019-02" db="EMBL/GenBank/DDBJ databases">
        <title>Deep-cultivation of Planctomycetes and their phenomic and genomic characterization uncovers novel biology.</title>
        <authorList>
            <person name="Wiegand S."/>
            <person name="Jogler M."/>
            <person name="Boedeker C."/>
            <person name="Pinto D."/>
            <person name="Vollmers J."/>
            <person name="Rivas-Marin E."/>
            <person name="Kohn T."/>
            <person name="Peeters S.H."/>
            <person name="Heuer A."/>
            <person name="Rast P."/>
            <person name="Oberbeckmann S."/>
            <person name="Bunk B."/>
            <person name="Jeske O."/>
            <person name="Meyerdierks A."/>
            <person name="Storesund J.E."/>
            <person name="Kallscheuer N."/>
            <person name="Luecker S."/>
            <person name="Lage O.M."/>
            <person name="Pohl T."/>
            <person name="Merkel B.J."/>
            <person name="Hornburger P."/>
            <person name="Mueller R.-W."/>
            <person name="Bruemmer F."/>
            <person name="Labrenz M."/>
            <person name="Spormann A.M."/>
            <person name="Op den Camp H."/>
            <person name="Overmann J."/>
            <person name="Amann R."/>
            <person name="Jetten M.S.M."/>
            <person name="Mascher T."/>
            <person name="Medema M.H."/>
            <person name="Devos D.P."/>
            <person name="Kaster A.-K."/>
            <person name="Ovreas L."/>
            <person name="Rohde M."/>
            <person name="Galperin M.Y."/>
            <person name="Jogler C."/>
        </authorList>
    </citation>
    <scope>NUCLEOTIDE SEQUENCE [LARGE SCALE GENOMIC DNA]</scope>
    <source>
        <strain evidence="2 3">Pla85_3_4</strain>
    </source>
</reference>
<evidence type="ECO:0000256" key="1">
    <source>
        <dbReference type="SAM" id="MobiDB-lite"/>
    </source>
</evidence>
<sequence length="81" mass="9304">MTAPNRSGYEPIQPNRKETTPAARHPKKRKNTGKPAATMRQTTKNNTSELNALACQSHIDRKYRCKLNAYNSPYHMQLKFT</sequence>
<keyword evidence="3" id="KW-1185">Reference proteome</keyword>
<dbReference type="AlphaFoldDB" id="A0A518DXA8"/>
<organism evidence="2 3">
    <name type="scientific">Lignipirellula cremea</name>
    <dbReference type="NCBI Taxonomy" id="2528010"/>
    <lineage>
        <taxon>Bacteria</taxon>
        <taxon>Pseudomonadati</taxon>
        <taxon>Planctomycetota</taxon>
        <taxon>Planctomycetia</taxon>
        <taxon>Pirellulales</taxon>
        <taxon>Pirellulaceae</taxon>
        <taxon>Lignipirellula</taxon>
    </lineage>
</organism>
<gene>
    <name evidence="2" type="ORF">Pla8534_42900</name>
</gene>
<feature type="compositionally biased region" description="Polar residues" evidence="1">
    <location>
        <begin position="39"/>
        <end position="49"/>
    </location>
</feature>
<evidence type="ECO:0000313" key="3">
    <source>
        <dbReference type="Proteomes" id="UP000317648"/>
    </source>
</evidence>
<dbReference type="Proteomes" id="UP000317648">
    <property type="component" value="Chromosome"/>
</dbReference>
<dbReference type="EMBL" id="CP036433">
    <property type="protein sequence ID" value="QDU96469.1"/>
    <property type="molecule type" value="Genomic_DNA"/>
</dbReference>
<evidence type="ECO:0000313" key="2">
    <source>
        <dbReference type="EMBL" id="QDU96469.1"/>
    </source>
</evidence>
<protein>
    <submittedName>
        <fullName evidence="2">Uncharacterized protein</fullName>
    </submittedName>
</protein>
<dbReference type="KEGG" id="lcre:Pla8534_42900"/>
<feature type="region of interest" description="Disordered" evidence="1">
    <location>
        <begin position="1"/>
        <end position="49"/>
    </location>
</feature>
<proteinExistence type="predicted"/>